<feature type="transmembrane region" description="Helical" evidence="1">
    <location>
        <begin position="12"/>
        <end position="31"/>
    </location>
</feature>
<comment type="caution">
    <text evidence="3">The sequence shown here is derived from an EMBL/GenBank/DDBJ whole genome shotgun (WGS) entry which is preliminary data.</text>
</comment>
<gene>
    <name evidence="3" type="ORF">BXZ70DRAFT_914571</name>
</gene>
<keyword evidence="1" id="KW-1133">Transmembrane helix</keyword>
<dbReference type="InterPro" id="IPR045339">
    <property type="entry name" value="DUF6534"/>
</dbReference>
<dbReference type="PANTHER" id="PTHR40465">
    <property type="entry name" value="CHROMOSOME 1, WHOLE GENOME SHOTGUN SEQUENCE"/>
    <property type="match status" value="1"/>
</dbReference>
<feature type="non-terminal residue" evidence="3">
    <location>
        <position position="1"/>
    </location>
</feature>
<proteinExistence type="predicted"/>
<feature type="domain" description="DUF6534" evidence="2">
    <location>
        <begin position="172"/>
        <end position="258"/>
    </location>
</feature>
<evidence type="ECO:0000259" key="2">
    <source>
        <dbReference type="Pfam" id="PF20152"/>
    </source>
</evidence>
<protein>
    <recommendedName>
        <fullName evidence="2">DUF6534 domain-containing protein</fullName>
    </recommendedName>
</protein>
<dbReference type="EMBL" id="JAEVFJ010000001">
    <property type="protein sequence ID" value="KAH8108188.1"/>
    <property type="molecule type" value="Genomic_DNA"/>
</dbReference>
<keyword evidence="4" id="KW-1185">Reference proteome</keyword>
<feature type="transmembrane region" description="Helical" evidence="1">
    <location>
        <begin position="52"/>
        <end position="72"/>
    </location>
</feature>
<feature type="transmembrane region" description="Helical" evidence="1">
    <location>
        <begin position="204"/>
        <end position="226"/>
    </location>
</feature>
<dbReference type="PANTHER" id="PTHR40465:SF1">
    <property type="entry name" value="DUF6534 DOMAIN-CONTAINING PROTEIN"/>
    <property type="match status" value="1"/>
</dbReference>
<evidence type="ECO:0000313" key="4">
    <source>
        <dbReference type="Proteomes" id="UP000813824"/>
    </source>
</evidence>
<dbReference type="Pfam" id="PF20152">
    <property type="entry name" value="DUF6534"/>
    <property type="match status" value="1"/>
</dbReference>
<accession>A0A8K0V0K2</accession>
<feature type="transmembrane region" description="Helical" evidence="1">
    <location>
        <begin position="125"/>
        <end position="146"/>
    </location>
</feature>
<reference evidence="3" key="1">
    <citation type="journal article" date="2021" name="New Phytol.">
        <title>Evolutionary innovations through gain and loss of genes in the ectomycorrhizal Boletales.</title>
        <authorList>
            <person name="Wu G."/>
            <person name="Miyauchi S."/>
            <person name="Morin E."/>
            <person name="Kuo A."/>
            <person name="Drula E."/>
            <person name="Varga T."/>
            <person name="Kohler A."/>
            <person name="Feng B."/>
            <person name="Cao Y."/>
            <person name="Lipzen A."/>
            <person name="Daum C."/>
            <person name="Hundley H."/>
            <person name="Pangilinan J."/>
            <person name="Johnson J."/>
            <person name="Barry K."/>
            <person name="LaButti K."/>
            <person name="Ng V."/>
            <person name="Ahrendt S."/>
            <person name="Min B."/>
            <person name="Choi I.G."/>
            <person name="Park H."/>
            <person name="Plett J.M."/>
            <person name="Magnuson J."/>
            <person name="Spatafora J.W."/>
            <person name="Nagy L.G."/>
            <person name="Henrissat B."/>
            <person name="Grigoriev I.V."/>
            <person name="Yang Z.L."/>
            <person name="Xu J."/>
            <person name="Martin F.M."/>
        </authorList>
    </citation>
    <scope>NUCLEOTIDE SEQUENCE</scope>
    <source>
        <strain evidence="3">KKN 215</strain>
    </source>
</reference>
<name>A0A8K0V0K2_9AGAR</name>
<feature type="transmembrane region" description="Helical" evidence="1">
    <location>
        <begin position="232"/>
        <end position="253"/>
    </location>
</feature>
<dbReference type="AlphaFoldDB" id="A0A8K0V0K2"/>
<feature type="transmembrane region" description="Helical" evidence="1">
    <location>
        <begin position="92"/>
        <end position="113"/>
    </location>
</feature>
<dbReference type="Proteomes" id="UP000813824">
    <property type="component" value="Unassembled WGS sequence"/>
</dbReference>
<keyword evidence="1" id="KW-0472">Membrane</keyword>
<keyword evidence="1" id="KW-0812">Transmembrane</keyword>
<evidence type="ECO:0000256" key="1">
    <source>
        <dbReference type="SAM" id="Phobius"/>
    </source>
</evidence>
<dbReference type="OrthoDB" id="3270417at2759"/>
<feature type="transmembrane region" description="Helical" evidence="1">
    <location>
        <begin position="166"/>
        <end position="184"/>
    </location>
</feature>
<organism evidence="3 4">
    <name type="scientific">Cristinia sonorae</name>
    <dbReference type="NCBI Taxonomy" id="1940300"/>
    <lineage>
        <taxon>Eukaryota</taxon>
        <taxon>Fungi</taxon>
        <taxon>Dikarya</taxon>
        <taxon>Basidiomycota</taxon>
        <taxon>Agaricomycotina</taxon>
        <taxon>Agaricomycetes</taxon>
        <taxon>Agaricomycetidae</taxon>
        <taxon>Agaricales</taxon>
        <taxon>Pleurotineae</taxon>
        <taxon>Stephanosporaceae</taxon>
        <taxon>Cristinia</taxon>
    </lineage>
</organism>
<sequence length="292" mass="33133">MTSHALDVPAEYTYGALFIGWTFATVCYGLTCSQTVAYFNRFVRDHAYLKSTVMILWCLETFHLVLLSYSMYQYFVKSHGYPEVLVDPSWSIKLQLIPASLILGTIQYIWIMRAWTLSRHKWRTYFAYGMLGMIVTDWGFSLTWLASIMKVHDFSHITRQKWHLGLAIGFTTLTDLCVTVYFCVAAHQTRDGLARTNSLINQLIIYVVNTGVVTVLGTVGLLVTTVAYPGRLYYIAIYMVLPKLYLNSHLAMLNARKSSHISMGDGHDRDGGYGVELTTVPLATLSRYAHFG</sequence>
<evidence type="ECO:0000313" key="3">
    <source>
        <dbReference type="EMBL" id="KAH8108188.1"/>
    </source>
</evidence>